<feature type="transmembrane region" description="Helical" evidence="10">
    <location>
        <begin position="188"/>
        <end position="206"/>
    </location>
</feature>
<dbReference type="PaxDb" id="3827-XP_004508966.1"/>
<keyword evidence="4 10" id="KW-0633">Potassium transport</keyword>
<feature type="domain" description="K+ potassium transporter integral membrane" evidence="12">
    <location>
        <begin position="67"/>
        <end position="549"/>
    </location>
</feature>
<feature type="transmembrane region" description="Helical" evidence="10">
    <location>
        <begin position="335"/>
        <end position="355"/>
    </location>
</feature>
<evidence type="ECO:0000259" key="13">
    <source>
        <dbReference type="Pfam" id="PF22776"/>
    </source>
</evidence>
<evidence type="ECO:0000256" key="5">
    <source>
        <dbReference type="ARBA" id="ARBA00022692"/>
    </source>
</evidence>
<feature type="transmembrane region" description="Helical" evidence="10">
    <location>
        <begin position="375"/>
        <end position="395"/>
    </location>
</feature>
<feature type="transmembrane region" description="Helical" evidence="10">
    <location>
        <begin position="456"/>
        <end position="477"/>
    </location>
</feature>
<dbReference type="RefSeq" id="XP_004508966.1">
    <property type="nucleotide sequence ID" value="XM_004508909.3"/>
</dbReference>
<keyword evidence="5 10" id="KW-0812">Transmembrane</keyword>
<evidence type="ECO:0000256" key="9">
    <source>
        <dbReference type="ARBA" id="ARBA00023136"/>
    </source>
</evidence>
<evidence type="ECO:0000256" key="1">
    <source>
        <dbReference type="ARBA" id="ARBA00004651"/>
    </source>
</evidence>
<evidence type="ECO:0000256" key="6">
    <source>
        <dbReference type="ARBA" id="ARBA00022958"/>
    </source>
</evidence>
<dbReference type="Pfam" id="PF22776">
    <property type="entry name" value="K_trans_C"/>
    <property type="match status" value="1"/>
</dbReference>
<accession>A0A1S2YRX2</accession>
<reference evidence="14" key="1">
    <citation type="journal article" date="2013" name="Nat. Biotechnol.">
        <title>Draft genome sequence of chickpea (Cicer arietinum) provides a resource for trait improvement.</title>
        <authorList>
            <person name="Varshney R.K."/>
            <person name="Song C."/>
            <person name="Saxena R.K."/>
            <person name="Azam S."/>
            <person name="Yu S."/>
            <person name="Sharpe A.G."/>
            <person name="Cannon S."/>
            <person name="Baek J."/>
            <person name="Rosen B.D."/>
            <person name="Tar'an B."/>
            <person name="Millan T."/>
            <person name="Zhang X."/>
            <person name="Ramsay L.D."/>
            <person name="Iwata A."/>
            <person name="Wang Y."/>
            <person name="Nelson W."/>
            <person name="Farmer A.D."/>
            <person name="Gaur P.M."/>
            <person name="Soderlund C."/>
            <person name="Penmetsa R.V."/>
            <person name="Xu C."/>
            <person name="Bharti A.K."/>
            <person name="He W."/>
            <person name="Winter P."/>
            <person name="Zhao S."/>
            <person name="Hane J.K."/>
            <person name="Carrasquilla-Garcia N."/>
            <person name="Condie J.A."/>
            <person name="Upadhyaya H.D."/>
            <person name="Luo M.C."/>
            <person name="Thudi M."/>
            <person name="Gowda C.L."/>
            <person name="Singh N.P."/>
            <person name="Lichtenzveig J."/>
            <person name="Gali K.K."/>
            <person name="Rubio J."/>
            <person name="Nadarajan N."/>
            <person name="Dolezel J."/>
            <person name="Bansal K.C."/>
            <person name="Xu X."/>
            <person name="Edwards D."/>
            <person name="Zhang G."/>
            <person name="Kahl G."/>
            <person name="Gil J."/>
            <person name="Singh K.B."/>
            <person name="Datta S.K."/>
            <person name="Jackson S.A."/>
            <person name="Wang J."/>
            <person name="Cook D.R."/>
        </authorList>
    </citation>
    <scope>NUCLEOTIDE SEQUENCE [LARGE SCALE GENOMIC DNA]</scope>
    <source>
        <strain evidence="14">cv. CDC Frontier</strain>
    </source>
</reference>
<dbReference type="PANTHER" id="PTHR30540:SF94">
    <property type="entry name" value="POTASSIUM TRANSPORTER 5"/>
    <property type="match status" value="1"/>
</dbReference>
<dbReference type="eggNOG" id="ENOG502QPSA">
    <property type="taxonomic scope" value="Eukaryota"/>
</dbReference>
<protein>
    <recommendedName>
        <fullName evidence="10">Potassium transporter</fullName>
    </recommendedName>
</protein>
<evidence type="ECO:0000256" key="11">
    <source>
        <dbReference type="SAM" id="MobiDB-lite"/>
    </source>
</evidence>
<dbReference type="Proteomes" id="UP000087171">
    <property type="component" value="Chromosome Ca7"/>
</dbReference>
<evidence type="ECO:0000256" key="2">
    <source>
        <dbReference type="ARBA" id="ARBA00008440"/>
    </source>
</evidence>
<name>A0A1S2YRX2_CICAR</name>
<keyword evidence="14" id="KW-1185">Reference proteome</keyword>
<feature type="compositionally biased region" description="Basic and acidic residues" evidence="11">
    <location>
        <begin position="7"/>
        <end position="24"/>
    </location>
</feature>
<comment type="function">
    <text evidence="10">Potassium transporter.</text>
</comment>
<feature type="transmembrane region" description="Helical" evidence="10">
    <location>
        <begin position="107"/>
        <end position="127"/>
    </location>
</feature>
<organism evidence="14 15">
    <name type="scientific">Cicer arietinum</name>
    <name type="common">Chickpea</name>
    <name type="synonym">Garbanzo</name>
    <dbReference type="NCBI Taxonomy" id="3827"/>
    <lineage>
        <taxon>Eukaryota</taxon>
        <taxon>Viridiplantae</taxon>
        <taxon>Streptophyta</taxon>
        <taxon>Embryophyta</taxon>
        <taxon>Tracheophyta</taxon>
        <taxon>Spermatophyta</taxon>
        <taxon>Magnoliopsida</taxon>
        <taxon>eudicotyledons</taxon>
        <taxon>Gunneridae</taxon>
        <taxon>Pentapetalae</taxon>
        <taxon>rosids</taxon>
        <taxon>fabids</taxon>
        <taxon>Fabales</taxon>
        <taxon>Fabaceae</taxon>
        <taxon>Papilionoideae</taxon>
        <taxon>50 kb inversion clade</taxon>
        <taxon>NPAAA clade</taxon>
        <taxon>Hologalegina</taxon>
        <taxon>IRL clade</taxon>
        <taxon>Cicereae</taxon>
        <taxon>Cicer</taxon>
    </lineage>
</organism>
<reference evidence="15" key="2">
    <citation type="submission" date="2025-08" db="UniProtKB">
        <authorList>
            <consortium name="RefSeq"/>
        </authorList>
    </citation>
    <scope>IDENTIFICATION</scope>
    <source>
        <tissue evidence="15">Etiolated seedlings</tissue>
    </source>
</reference>
<evidence type="ECO:0000259" key="12">
    <source>
        <dbReference type="Pfam" id="PF02705"/>
    </source>
</evidence>
<evidence type="ECO:0000256" key="10">
    <source>
        <dbReference type="RuleBase" id="RU321113"/>
    </source>
</evidence>
<evidence type="ECO:0000256" key="8">
    <source>
        <dbReference type="ARBA" id="ARBA00023065"/>
    </source>
</evidence>
<evidence type="ECO:0000256" key="7">
    <source>
        <dbReference type="ARBA" id="ARBA00022989"/>
    </source>
</evidence>
<dbReference type="KEGG" id="cam:101500148"/>
<dbReference type="NCBIfam" id="TIGR00794">
    <property type="entry name" value="kup"/>
    <property type="match status" value="1"/>
</dbReference>
<feature type="transmembrane region" description="Helical" evidence="10">
    <location>
        <begin position="65"/>
        <end position="87"/>
    </location>
</feature>
<evidence type="ECO:0000313" key="14">
    <source>
        <dbReference type="Proteomes" id="UP000087171"/>
    </source>
</evidence>
<feature type="transmembrane region" description="Helical" evidence="10">
    <location>
        <begin position="484"/>
        <end position="502"/>
    </location>
</feature>
<gene>
    <name evidence="15" type="primary">LOC101500148</name>
</gene>
<feature type="domain" description="K+ potassium transporter C-terminal" evidence="13">
    <location>
        <begin position="564"/>
        <end position="819"/>
    </location>
</feature>
<dbReference type="GO" id="GO:0015079">
    <property type="term" value="F:potassium ion transmembrane transporter activity"/>
    <property type="evidence" value="ECO:0007669"/>
    <property type="project" value="UniProtKB-UniRule"/>
</dbReference>
<dbReference type="InterPro" id="IPR053951">
    <property type="entry name" value="K_trans_N"/>
</dbReference>
<dbReference type="GeneID" id="101500148"/>
<dbReference type="STRING" id="3827.A0A1S2YRX2"/>
<feature type="transmembrane region" description="Helical" evidence="10">
    <location>
        <begin position="304"/>
        <end position="323"/>
    </location>
</feature>
<evidence type="ECO:0000256" key="3">
    <source>
        <dbReference type="ARBA" id="ARBA00022448"/>
    </source>
</evidence>
<feature type="region of interest" description="Disordered" evidence="11">
    <location>
        <begin position="1"/>
        <end position="24"/>
    </location>
</feature>
<keyword evidence="7 10" id="KW-1133">Transmembrane helix</keyword>
<dbReference type="Pfam" id="PF02705">
    <property type="entry name" value="K_trans"/>
    <property type="match status" value="1"/>
</dbReference>
<feature type="transmembrane region" description="Helical" evidence="10">
    <location>
        <begin position="432"/>
        <end position="450"/>
    </location>
</feature>
<dbReference type="PANTHER" id="PTHR30540">
    <property type="entry name" value="OSMOTIC STRESS POTASSIUM TRANSPORTER"/>
    <property type="match status" value="1"/>
</dbReference>
<evidence type="ECO:0000313" key="15">
    <source>
        <dbReference type="RefSeq" id="XP_004508966.1"/>
    </source>
</evidence>
<dbReference type="AlphaFoldDB" id="A0A1S2YRX2"/>
<keyword evidence="3" id="KW-0813">Transport</keyword>
<keyword evidence="9 10" id="KW-0472">Membrane</keyword>
<dbReference type="InterPro" id="IPR003855">
    <property type="entry name" value="K+_transporter"/>
</dbReference>
<comment type="similarity">
    <text evidence="2 10">Belongs to the HAK/KUP transporter (TC 2.A.72.3) family.</text>
</comment>
<sequence length="819" mass="91538">MNGGEADQVKIEEEKETMKNDTEKKLKDRKVSWAKLRRVDSLNLEAGRVTMAENNHSKMGWSMTLMLAFQSIGIVYGDIGTSPLYVYASTFTDGIKNNDDILGVLSLIIYTIVLIPMLKYVFIVLWANDNGNGGAFALYSLICRHINVSLAPNQQPEDMELSNYNLEIPSTKQKRAHRLKQKLEKSHFARILLLLLAIMGTSMVIGDGILTPSISVLSAVSGISKSLGQDAVVGITVAILIVLFAMQRFGTDKVGALFAPIILIWFAFIGGIGIYNLFKYDVGVLRAFNPKYIVDYFKRNGKDGWLSLGGVFLCITGSEAMFADLGHFSVRAIQISFTCITFPAILAAYIGQAAFLRKFPEKVADTFYDSIPDPLYWPTFVVAVAAAIIASQAMISGAFSIISQALSLGCFPRVKVVHTSVKHHGQVYIPEVNYMFMIGCIIVCAAFKTTDNISHAYGIAVVGDMLITTTLVSLIMLVIWKKSLWMVILFFFTFGFTEIVYFSSQITKFTGGGYFPIVLAMFLTIVMGIWHYVHKERYMFELNNKVSSEFLRELATNTHVHRVPGIGFLYSELVQGIPPIFPHLISNVQSIHSVLVFVSIKTIPVSNVASEERFLFRQVESREYRIFRCVVRRGYNDAVEEPLQFESQLIQNLKRFIQQENFMIDVNEGNTNVTTTTEQLVPISGKESSTEMDDVSGKEVKPRLSNSSNRIIPSYGGVSHVSSDSIRSLPGSVTKSSNFFAPIVQGPEEEIKFIDKEMEKGVVYMIGEAEVVAHPNSSILNKIVVNYAYRFLRKNFRQGEDSMAIPHKRLLKIGMTYEI</sequence>
<feature type="transmembrane region" description="Helical" evidence="10">
    <location>
        <begin position="257"/>
        <end position="278"/>
    </location>
</feature>
<keyword evidence="8 10" id="KW-0406">Ion transport</keyword>
<keyword evidence="6 10" id="KW-0630">Potassium</keyword>
<comment type="subcellular location">
    <subcellularLocation>
        <location evidence="1">Cell membrane</location>
        <topology evidence="1">Multi-pass membrane protein</topology>
    </subcellularLocation>
    <subcellularLocation>
        <location evidence="10">Membrane</location>
        <topology evidence="10">Multi-pass membrane protein</topology>
    </subcellularLocation>
</comment>
<proteinExistence type="inferred from homology"/>
<evidence type="ECO:0000256" key="4">
    <source>
        <dbReference type="ARBA" id="ARBA00022538"/>
    </source>
</evidence>
<feature type="transmembrane region" description="Helical" evidence="10">
    <location>
        <begin position="514"/>
        <end position="533"/>
    </location>
</feature>
<feature type="region of interest" description="Disordered" evidence="11">
    <location>
        <begin position="685"/>
        <end position="704"/>
    </location>
</feature>
<dbReference type="OrthoDB" id="504708at2759"/>
<dbReference type="InterPro" id="IPR053952">
    <property type="entry name" value="K_trans_C"/>
</dbReference>
<feature type="transmembrane region" description="Helical" evidence="10">
    <location>
        <begin position="226"/>
        <end position="245"/>
    </location>
</feature>
<dbReference type="GO" id="GO:0005886">
    <property type="term" value="C:plasma membrane"/>
    <property type="evidence" value="ECO:0007669"/>
    <property type="project" value="UniProtKB-SubCell"/>
</dbReference>